<accession>A0ABR3PHZ3</accession>
<keyword evidence="1" id="KW-0695">RNA-directed DNA polymerase</keyword>
<dbReference type="Pfam" id="PF00078">
    <property type="entry name" value="RVT_1"/>
    <property type="match status" value="1"/>
</dbReference>
<dbReference type="Gene3D" id="1.10.357.90">
    <property type="match status" value="1"/>
</dbReference>
<keyword evidence="4" id="KW-1185">Reference proteome</keyword>
<comment type="function">
    <text evidence="1">Telomerase is a ribonucleoprotein enzyme essential for the replication of chromosome termini in most eukaryotes. It elongates telomeres. It is a reverse transcriptase that adds simple sequence repeats to chromosome ends by copying a template sequence within the RNA component of the enzyme.</text>
</comment>
<dbReference type="GeneID" id="95980929"/>
<keyword evidence="1" id="KW-0479">Metal-binding</keyword>
<comment type="caution">
    <text evidence="3">The sequence shown here is derived from an EMBL/GenBank/DDBJ whole genome shotgun (WGS) entry which is preliminary data.</text>
</comment>
<dbReference type="EC" id="2.7.7.49" evidence="1"/>
<evidence type="ECO:0000259" key="2">
    <source>
        <dbReference type="PROSITE" id="PS50878"/>
    </source>
</evidence>
<dbReference type="RefSeq" id="XP_069201906.1">
    <property type="nucleotide sequence ID" value="XM_069347301.1"/>
</dbReference>
<dbReference type="PANTHER" id="PTHR12066">
    <property type="entry name" value="TELOMERASE REVERSE TRANSCRIPTASE"/>
    <property type="match status" value="1"/>
</dbReference>
<comment type="subcellular location">
    <subcellularLocation>
        <location evidence="1">Nucleus</location>
    </subcellularLocation>
    <subcellularLocation>
        <location evidence="1">Chromosome</location>
        <location evidence="1">Telomere</location>
    </subcellularLocation>
</comment>
<keyword evidence="1" id="KW-0548">Nucleotidyltransferase</keyword>
<keyword evidence="1" id="KW-0460">Magnesium</keyword>
<evidence type="ECO:0000313" key="4">
    <source>
        <dbReference type="Proteomes" id="UP001562354"/>
    </source>
</evidence>
<dbReference type="InterPro" id="IPR003545">
    <property type="entry name" value="Telomerase_RT"/>
</dbReference>
<dbReference type="PANTHER" id="PTHR12066:SF0">
    <property type="entry name" value="TELOMERASE REVERSE TRANSCRIPTASE"/>
    <property type="match status" value="1"/>
</dbReference>
<comment type="similarity">
    <text evidence="1">Belongs to the reverse transcriptase family. Telomerase subfamily.</text>
</comment>
<sequence length="476" mass="53932">MFEEADQVALQRLLARRGLGTSQIRLLPKDIGLRPIINLRRRVLTSVNGRTVLSRSINQILTPAFNVLNYEKSMFPQRLGASLFSVDEIFPRLRQFQDRLQGSAHAGKPLYFAKLDVQACFDTIPHRRLISLLSELLTSEEYILTRYAEAKLLNGGKAQSGITPKPIWKYSGRARAAGTEQSFMNFVEAEASGNRGRVFVDSVVESRENQEKLLLLLREHIERNVVQIGKKLYRQKVGIPQGSIVSSLLCNFLYAELEREVLGFLKNGQHLLLRLIDDFLLISTDQQVAARFVKIMHAGIPRYGLSIKREKTRVNFDVEVDGIAVTKLPLVADFPYCGNAINTVDLHIKKDEARRERNNIAMAITVEGSKTPGQNFFRKTLNMLKVHMHAMHLCTSHNGLDVVLSNLYSAFFDTAERCIRYIQSLPNEKKPSESLIIRTIEGLVDVAFGLMQRKKVTAASSTIRYQCSVTRTQTKW</sequence>
<keyword evidence="1" id="KW-0539">Nucleus</keyword>
<keyword evidence="1" id="KW-0779">Telomere</keyword>
<dbReference type="InterPro" id="IPR043502">
    <property type="entry name" value="DNA/RNA_pol_sf"/>
</dbReference>
<comment type="catalytic activity">
    <reaction evidence="1">
        <text>DNA(n) + a 2'-deoxyribonucleoside 5'-triphosphate = DNA(n+1) + diphosphate</text>
        <dbReference type="Rhea" id="RHEA:22508"/>
        <dbReference type="Rhea" id="RHEA-COMP:17339"/>
        <dbReference type="Rhea" id="RHEA-COMP:17340"/>
        <dbReference type="ChEBI" id="CHEBI:33019"/>
        <dbReference type="ChEBI" id="CHEBI:61560"/>
        <dbReference type="ChEBI" id="CHEBI:173112"/>
        <dbReference type="EC" id="2.7.7.49"/>
    </reaction>
</comment>
<dbReference type="InterPro" id="IPR000477">
    <property type="entry name" value="RT_dom"/>
</dbReference>
<dbReference type="PROSITE" id="PS50878">
    <property type="entry name" value="RT_POL"/>
    <property type="match status" value="1"/>
</dbReference>
<keyword evidence="1" id="KW-0808">Transferase</keyword>
<evidence type="ECO:0000313" key="3">
    <source>
        <dbReference type="EMBL" id="KAL1305633.1"/>
    </source>
</evidence>
<feature type="domain" description="Reverse transcriptase" evidence="2">
    <location>
        <begin position="8"/>
        <end position="341"/>
    </location>
</feature>
<evidence type="ECO:0000256" key="1">
    <source>
        <dbReference type="RuleBase" id="RU365061"/>
    </source>
</evidence>
<dbReference type="PRINTS" id="PR01365">
    <property type="entry name" value="TELOMERASERT"/>
</dbReference>
<proteinExistence type="inferred from homology"/>
<name>A0ABR3PHZ3_9PEZI</name>
<gene>
    <name evidence="3" type="ORF">AAFC00_007230</name>
</gene>
<keyword evidence="1" id="KW-0158">Chromosome</keyword>
<dbReference type="SUPFAM" id="SSF56672">
    <property type="entry name" value="DNA/RNA polymerases"/>
    <property type="match status" value="1"/>
</dbReference>
<reference evidence="3 4" key="1">
    <citation type="submission" date="2024-07" db="EMBL/GenBank/DDBJ databases">
        <title>Draft sequence of the Neodothiora populina.</title>
        <authorList>
            <person name="Drown D.D."/>
            <person name="Schuette U.S."/>
            <person name="Buechlein A.B."/>
            <person name="Rusch D.R."/>
            <person name="Winton L.W."/>
            <person name="Adams G.A."/>
        </authorList>
    </citation>
    <scope>NUCLEOTIDE SEQUENCE [LARGE SCALE GENOMIC DNA]</scope>
    <source>
        <strain evidence="3 4">CPC 39397</strain>
    </source>
</reference>
<dbReference type="Gene3D" id="3.30.70.2630">
    <property type="match status" value="1"/>
</dbReference>
<protein>
    <recommendedName>
        <fullName evidence="1">Telomerase reverse transcriptase</fullName>
        <ecNumber evidence="1">2.7.7.49</ecNumber>
    </recommendedName>
    <alternativeName>
        <fullName evidence="1">Telomerase catalytic subunit</fullName>
    </alternativeName>
</protein>
<dbReference type="Proteomes" id="UP001562354">
    <property type="component" value="Unassembled WGS sequence"/>
</dbReference>
<dbReference type="CDD" id="cd01648">
    <property type="entry name" value="TERT"/>
    <property type="match status" value="1"/>
</dbReference>
<dbReference type="EMBL" id="JBFMKM010000006">
    <property type="protein sequence ID" value="KAL1305633.1"/>
    <property type="molecule type" value="Genomic_DNA"/>
</dbReference>
<organism evidence="3 4">
    <name type="scientific">Neodothiora populina</name>
    <dbReference type="NCBI Taxonomy" id="2781224"/>
    <lineage>
        <taxon>Eukaryota</taxon>
        <taxon>Fungi</taxon>
        <taxon>Dikarya</taxon>
        <taxon>Ascomycota</taxon>
        <taxon>Pezizomycotina</taxon>
        <taxon>Dothideomycetes</taxon>
        <taxon>Dothideomycetidae</taxon>
        <taxon>Dothideales</taxon>
        <taxon>Dothioraceae</taxon>
        <taxon>Neodothiora</taxon>
    </lineage>
</organism>